<dbReference type="EMBL" id="LR215973">
    <property type="protein sequence ID" value="VFA97469.1"/>
    <property type="molecule type" value="Genomic_DNA"/>
</dbReference>
<dbReference type="PANTHER" id="PTHR39441">
    <property type="entry name" value="DUF2252 DOMAIN-CONTAINING PROTEIN"/>
    <property type="match status" value="1"/>
</dbReference>
<dbReference type="PANTHER" id="PTHR39441:SF1">
    <property type="entry name" value="DUF2252 DOMAIN-CONTAINING PROTEIN"/>
    <property type="match status" value="1"/>
</dbReference>
<reference evidence="1 2" key="1">
    <citation type="submission" date="2019-02" db="EMBL/GenBank/DDBJ databases">
        <authorList>
            <consortium name="Pathogen Informatics"/>
        </authorList>
    </citation>
    <scope>NUCLEOTIDE SEQUENCE [LARGE SCALE GENOMIC DNA]</scope>
    <source>
        <strain evidence="1 2">3012STDY6756504</strain>
    </source>
</reference>
<dbReference type="Proteomes" id="UP000290439">
    <property type="component" value="Chromosome"/>
</dbReference>
<dbReference type="InterPro" id="IPR018721">
    <property type="entry name" value="DUF2252"/>
</dbReference>
<gene>
    <name evidence="1" type="ORF">NCTC10797_01232</name>
</gene>
<evidence type="ECO:0000313" key="2">
    <source>
        <dbReference type="Proteomes" id="UP000290439"/>
    </source>
</evidence>
<dbReference type="AlphaFoldDB" id="A0A4U8VYA9"/>
<name>A0A4U8VYA9_9NOCA</name>
<sequence>MSSRIDLRSHVSADDVRARGAALREQVPFGARDREAAAPDRPGVLPFVAASNAGRLAHLVPLRIGRMTTSPFTFYRGAAGLMAADLAAGPVTGLTAQLCGDAHAANFGLYGTPQGDIVMDINDFDETVAGPWEWDLERLAASLVLAGREGGSSEDDCRDAARDAVRSYRRTIAALAEMPFMESWTALPDESMISKAKADDLLDDFKKAAKKARKNTSAKVVAKWTEHLDDHETGIRKQRFVNDPPILTHVDEAVAEAAIDALENYAGTLRESRQGLLARFSVSDIAFRIVGTGSVGLHSYVALLHGNDGEVLVLQLKQANPSALTPFAPPARPRHEGERIVQGARLVQAETDILLGWTSMRVPATAGEPERELPFVVRQFRNLKGGIDPAELDSKDLDDYGRLAGALLARAHTRSLDPRATAGYLGDDERFEEAVAEFAVRYADRTEADHAELVAAVRAGKLPAEPADG</sequence>
<organism evidence="1 2">
    <name type="scientific">Nocardia cyriacigeorgica</name>
    <dbReference type="NCBI Taxonomy" id="135487"/>
    <lineage>
        <taxon>Bacteria</taxon>
        <taxon>Bacillati</taxon>
        <taxon>Actinomycetota</taxon>
        <taxon>Actinomycetes</taxon>
        <taxon>Mycobacteriales</taxon>
        <taxon>Nocardiaceae</taxon>
        <taxon>Nocardia</taxon>
    </lineage>
</organism>
<proteinExistence type="predicted"/>
<accession>A0A4U8VYA9</accession>
<protein>
    <submittedName>
        <fullName evidence="1">Uncharacterized protein conserved in bacteria</fullName>
    </submittedName>
</protein>
<dbReference type="Pfam" id="PF10009">
    <property type="entry name" value="DUF2252"/>
    <property type="match status" value="1"/>
</dbReference>
<evidence type="ECO:0000313" key="1">
    <source>
        <dbReference type="EMBL" id="VFA97469.1"/>
    </source>
</evidence>
<dbReference type="RefSeq" id="WP_130916342.1">
    <property type="nucleotide sequence ID" value="NZ_LR215973.1"/>
</dbReference>